<organism evidence="2 3">
    <name type="scientific">Litoreibacter roseus</name>
    <dbReference type="NCBI Taxonomy" id="2601869"/>
    <lineage>
        <taxon>Bacteria</taxon>
        <taxon>Pseudomonadati</taxon>
        <taxon>Pseudomonadota</taxon>
        <taxon>Alphaproteobacteria</taxon>
        <taxon>Rhodobacterales</taxon>
        <taxon>Roseobacteraceae</taxon>
        <taxon>Litoreibacter</taxon>
    </lineage>
</organism>
<name>A0A6N6JCW6_9RHOB</name>
<comment type="caution">
    <text evidence="2">The sequence shown here is derived from an EMBL/GenBank/DDBJ whole genome shotgun (WGS) entry which is preliminary data.</text>
</comment>
<protein>
    <recommendedName>
        <fullName evidence="1">Phosphatidic acid phosphatase type 2/haloperoxidase domain-containing protein</fullName>
    </recommendedName>
</protein>
<dbReference type="AlphaFoldDB" id="A0A6N6JCW6"/>
<evidence type="ECO:0000313" key="3">
    <source>
        <dbReference type="Proteomes" id="UP000436822"/>
    </source>
</evidence>
<sequence>MNSALVMTHDAIVGPWNPPYSPPALTPPQIGTTDTDLRYLQAGTRAIIFDAELSAPFRITGSNGSATLRVGTKSFKIVRPSNDFLKFQLPFLRAYADLRSDRIAEINVQTGDLLSFYGSIGFLNASRRRKTLELLNAVQRLAIRLEMQIKHYCRAPRPIDFSPQVQPMIQTPDHSTFPSGHATEAFILATVMNRLIFGTSTAKGIADKAMPFRLAQRIAANRTVAGVHFPVDSAAGAQMGCFIGNVVLALCNASLGNDFSSYTFEVNENLQTHVAPVNGQQVDVLDPAQAGDTGMYPTDDFSLDWMADAQYADALKAFDTSSKAVLSRLWKEAAAEWPS</sequence>
<dbReference type="InterPro" id="IPR036938">
    <property type="entry name" value="PAP2/HPO_sf"/>
</dbReference>
<dbReference type="Pfam" id="PF01569">
    <property type="entry name" value="PAP2"/>
    <property type="match status" value="1"/>
</dbReference>
<evidence type="ECO:0000313" key="2">
    <source>
        <dbReference type="EMBL" id="GFE63670.1"/>
    </source>
</evidence>
<dbReference type="Proteomes" id="UP000436822">
    <property type="component" value="Unassembled WGS sequence"/>
</dbReference>
<dbReference type="InterPro" id="IPR000326">
    <property type="entry name" value="PAP2/HPO"/>
</dbReference>
<feature type="domain" description="Phosphatidic acid phosphatase type 2/haloperoxidase" evidence="1">
    <location>
        <begin position="132"/>
        <end position="248"/>
    </location>
</feature>
<reference evidence="2 3" key="1">
    <citation type="submission" date="2019-12" db="EMBL/GenBank/DDBJ databases">
        <title>Litoreibacter badius sp. nov., a novel bacteriochlorophyll a-containing bacterium in the genus Litoreibacter.</title>
        <authorList>
            <person name="Kanamuro M."/>
            <person name="Takabe Y."/>
            <person name="Mori K."/>
            <person name="Takaichi S."/>
            <person name="Hanada S."/>
        </authorList>
    </citation>
    <scope>NUCLEOTIDE SEQUENCE [LARGE SCALE GENOMIC DNA]</scope>
    <source>
        <strain evidence="2 3">K6</strain>
    </source>
</reference>
<proteinExistence type="predicted"/>
<keyword evidence="3" id="KW-1185">Reference proteome</keyword>
<accession>A0A6N6JCW6</accession>
<evidence type="ECO:0000259" key="1">
    <source>
        <dbReference type="SMART" id="SM00014"/>
    </source>
</evidence>
<gene>
    <name evidence="2" type="ORF">KIN_07440</name>
</gene>
<dbReference type="SMART" id="SM00014">
    <property type="entry name" value="acidPPc"/>
    <property type="match status" value="1"/>
</dbReference>
<dbReference type="Gene3D" id="1.20.144.10">
    <property type="entry name" value="Phosphatidic acid phosphatase type 2/haloperoxidase"/>
    <property type="match status" value="1"/>
</dbReference>
<dbReference type="SUPFAM" id="SSF48317">
    <property type="entry name" value="Acid phosphatase/Vanadium-dependent haloperoxidase"/>
    <property type="match status" value="1"/>
</dbReference>
<dbReference type="EMBL" id="BLJE01000001">
    <property type="protein sequence ID" value="GFE63670.1"/>
    <property type="molecule type" value="Genomic_DNA"/>
</dbReference>